<reference evidence="1 2" key="1">
    <citation type="submission" date="2014-11" db="EMBL/GenBank/DDBJ databases">
        <title>Comparative genomic analysis of Cryptosporidium hominis reveals occurrence of genetic recombination in virulent subtypes.</title>
        <authorList>
            <person name="Guo Y."/>
            <person name="Tang K."/>
            <person name="Frace M."/>
            <person name="Li N."/>
            <person name="Roellig D.M."/>
            <person name="Sammons S."/>
            <person name="Knipe K."/>
            <person name="Rowe L."/>
            <person name="Feng Y."/>
            <person name="Xiao L."/>
        </authorList>
    </citation>
    <scope>NUCLEOTIDE SEQUENCE [LARGE SCALE GENOMIC DNA]</scope>
    <source>
        <strain evidence="1">30976</strain>
    </source>
</reference>
<organism evidence="1 2">
    <name type="scientific">Cryptosporidium hominis</name>
    <dbReference type="NCBI Taxonomy" id="237895"/>
    <lineage>
        <taxon>Eukaryota</taxon>
        <taxon>Sar</taxon>
        <taxon>Alveolata</taxon>
        <taxon>Apicomplexa</taxon>
        <taxon>Conoidasida</taxon>
        <taxon>Coccidia</taxon>
        <taxon>Eucoccidiorida</taxon>
        <taxon>Eimeriorina</taxon>
        <taxon>Cryptosporidiidae</taxon>
        <taxon>Cryptosporidium</taxon>
    </lineage>
</organism>
<reference evidence="1 2" key="2">
    <citation type="submission" date="2017-10" db="EMBL/GenBank/DDBJ databases">
        <title>Consistent, comparative and evidence-based genome annotation and re-annotation for the closely-related species, Cryptosporidium parvum, C. hominis and C. tyzzeri.</title>
        <authorList>
            <person name="Baptista R.P."/>
            <person name="Li Y."/>
            <person name="Sateriale A."/>
            <person name="Striepen B."/>
            <person name="Kissinger J.C."/>
        </authorList>
    </citation>
    <scope>NUCLEOTIDE SEQUENCE [LARGE SCALE GENOMIC DNA]</scope>
    <source>
        <strain evidence="1">30976</strain>
    </source>
</reference>
<dbReference type="EMBL" id="JTAI01000044">
    <property type="protein sequence ID" value="PPS97019.1"/>
    <property type="molecule type" value="Genomic_DNA"/>
</dbReference>
<proteinExistence type="predicted"/>
<sequence length="482" mass="55157">MNEDNFFAELILYERSFGNDNNDGFIDLNSKLISILPNDELTPLFFLPRPISNDHSRGESILLKLSKESVKSNNEFSKSIYSMFGQRSSLIPFDFVFSTINETGTGIINIEGENYQTFIPQVKDSDSAKLYTLRFELYGRDYCLDVAQDFRRFTQSIKDTISIMLSIKPSNVQIIPVPLPMDLKASMKCSSIPSSIHSGSIAYVQILTNDINHAMDILNKENVPQKYPNRLEKLFGHYKVTLLEEGLPKTKPIDGIKMGYNDLSPMIFASNHPITPVSLILDKKPNIYYDPNNNHHNSNDSLYDDTILPQELILYLRSISEVTISPHVIPYYDQYVLTFGIPTTVVFNVVNKIHNKQVVIPYLTNPLFMPIKYQNEKLDISSFPFDIPDVGSGNPIEDENSFYPSESNNNATKDSNNNLNSTKKLDHLQENNQVEDFYANHTNITKGYIFRSLEIKSNKFCLDDLNYFDNTNKILKERKVKI</sequence>
<comment type="caution">
    <text evidence="1">The sequence shown here is derived from an EMBL/GenBank/DDBJ whole genome shotgun (WGS) entry which is preliminary data.</text>
</comment>
<evidence type="ECO:0000313" key="2">
    <source>
        <dbReference type="Proteomes" id="UP001429100"/>
    </source>
</evidence>
<accession>A0ABX5BG07</accession>
<dbReference type="Proteomes" id="UP001429100">
    <property type="component" value="Unassembled WGS sequence"/>
</dbReference>
<protein>
    <submittedName>
        <fullName evidence="1">Uncharacterized protein</fullName>
    </submittedName>
</protein>
<gene>
    <name evidence="1" type="ORF">GY17_00001370</name>
</gene>
<name>A0ABX5BG07_CRYHO</name>
<evidence type="ECO:0000313" key="1">
    <source>
        <dbReference type="EMBL" id="PPS97019.1"/>
    </source>
</evidence>
<keyword evidence="2" id="KW-1185">Reference proteome</keyword>